<dbReference type="OMA" id="YCNGEDS"/>
<dbReference type="PANTHER" id="PTHR23301:SF0">
    <property type="entry name" value="CHITIN-BINDING TYPE-2 DOMAIN-CONTAINING PROTEIN-RELATED"/>
    <property type="match status" value="1"/>
</dbReference>
<dbReference type="PANTHER" id="PTHR23301">
    <property type="entry name" value="CHITIN BINDING PERITROPHIN-A"/>
    <property type="match status" value="1"/>
</dbReference>
<dbReference type="InterPro" id="IPR051940">
    <property type="entry name" value="Chitin_bind-dev_reg"/>
</dbReference>
<dbReference type="Gene3D" id="2.170.140.10">
    <property type="entry name" value="Chitin binding domain"/>
    <property type="match status" value="2"/>
</dbReference>
<evidence type="ECO:0000256" key="1">
    <source>
        <dbReference type="ARBA" id="ARBA00022669"/>
    </source>
</evidence>
<dbReference type="EMBL" id="LJIJ01002092">
    <property type="protein sequence ID" value="ODM90243.1"/>
    <property type="molecule type" value="Genomic_DNA"/>
</dbReference>
<dbReference type="GO" id="GO:0005576">
    <property type="term" value="C:extracellular region"/>
    <property type="evidence" value="ECO:0007669"/>
    <property type="project" value="InterPro"/>
</dbReference>
<keyword evidence="9" id="KW-1185">Reference proteome</keyword>
<feature type="signal peptide" evidence="6">
    <location>
        <begin position="1"/>
        <end position="23"/>
    </location>
</feature>
<evidence type="ECO:0000256" key="3">
    <source>
        <dbReference type="ARBA" id="ARBA00022737"/>
    </source>
</evidence>
<feature type="domain" description="Chitin-binding type-2" evidence="7">
    <location>
        <begin position="138"/>
        <end position="195"/>
    </location>
</feature>
<evidence type="ECO:0000256" key="2">
    <source>
        <dbReference type="ARBA" id="ARBA00022729"/>
    </source>
</evidence>
<keyword evidence="3" id="KW-0677">Repeat</keyword>
<name>A0A1D2MBA4_ORCCI</name>
<organism evidence="8 9">
    <name type="scientific">Orchesella cincta</name>
    <name type="common">Springtail</name>
    <name type="synonym">Podura cincta</name>
    <dbReference type="NCBI Taxonomy" id="48709"/>
    <lineage>
        <taxon>Eukaryota</taxon>
        <taxon>Metazoa</taxon>
        <taxon>Ecdysozoa</taxon>
        <taxon>Arthropoda</taxon>
        <taxon>Hexapoda</taxon>
        <taxon>Collembola</taxon>
        <taxon>Entomobryomorpha</taxon>
        <taxon>Entomobryoidea</taxon>
        <taxon>Orchesellidae</taxon>
        <taxon>Orchesellinae</taxon>
        <taxon>Orchesella</taxon>
    </lineage>
</organism>
<comment type="caution">
    <text evidence="8">The sequence shown here is derived from an EMBL/GenBank/DDBJ whole genome shotgun (WGS) entry which is preliminary data.</text>
</comment>
<dbReference type="Proteomes" id="UP000094527">
    <property type="component" value="Unassembled WGS sequence"/>
</dbReference>
<keyword evidence="2 6" id="KW-0732">Signal</keyword>
<gene>
    <name evidence="8" type="ORF">Ocin01_16447</name>
</gene>
<dbReference type="GO" id="GO:0008061">
    <property type="term" value="F:chitin binding"/>
    <property type="evidence" value="ECO:0007669"/>
    <property type="project" value="UniProtKB-KW"/>
</dbReference>
<keyword evidence="4" id="KW-1015">Disulfide bond</keyword>
<evidence type="ECO:0000256" key="4">
    <source>
        <dbReference type="ARBA" id="ARBA00023157"/>
    </source>
</evidence>
<evidence type="ECO:0000313" key="9">
    <source>
        <dbReference type="Proteomes" id="UP000094527"/>
    </source>
</evidence>
<reference evidence="8 9" key="1">
    <citation type="journal article" date="2016" name="Genome Biol. Evol.">
        <title>Gene Family Evolution Reflects Adaptation to Soil Environmental Stressors in the Genome of the Collembolan Orchesella cincta.</title>
        <authorList>
            <person name="Faddeeva-Vakhrusheva A."/>
            <person name="Derks M.F."/>
            <person name="Anvar S.Y."/>
            <person name="Agamennone V."/>
            <person name="Suring W."/>
            <person name="Smit S."/>
            <person name="van Straalen N.M."/>
            <person name="Roelofs D."/>
        </authorList>
    </citation>
    <scope>NUCLEOTIDE SEQUENCE [LARGE SCALE GENOMIC DNA]</scope>
    <source>
        <tissue evidence="8">Mixed pool</tissue>
    </source>
</reference>
<keyword evidence="5" id="KW-0325">Glycoprotein</keyword>
<dbReference type="AlphaFoldDB" id="A0A1D2MBA4"/>
<evidence type="ECO:0000256" key="5">
    <source>
        <dbReference type="ARBA" id="ARBA00023180"/>
    </source>
</evidence>
<dbReference type="PROSITE" id="PS50940">
    <property type="entry name" value="CHIT_BIND_II"/>
    <property type="match status" value="2"/>
</dbReference>
<dbReference type="SMART" id="SM00494">
    <property type="entry name" value="ChtBD2"/>
    <property type="match status" value="2"/>
</dbReference>
<feature type="domain" description="Chitin-binding type-2" evidence="7">
    <location>
        <begin position="55"/>
        <end position="110"/>
    </location>
</feature>
<dbReference type="InterPro" id="IPR002557">
    <property type="entry name" value="Chitin-bd_dom"/>
</dbReference>
<evidence type="ECO:0000313" key="8">
    <source>
        <dbReference type="EMBL" id="ODM90243.1"/>
    </source>
</evidence>
<dbReference type="InterPro" id="IPR036508">
    <property type="entry name" value="Chitin-bd_dom_sf"/>
</dbReference>
<dbReference type="SUPFAM" id="SSF57625">
    <property type="entry name" value="Invertebrate chitin-binding proteins"/>
    <property type="match status" value="2"/>
</dbReference>
<proteinExistence type="predicted"/>
<accession>A0A1D2MBA4</accession>
<dbReference type="STRING" id="48709.A0A1D2MBA4"/>
<evidence type="ECO:0000256" key="6">
    <source>
        <dbReference type="SAM" id="SignalP"/>
    </source>
</evidence>
<dbReference type="Pfam" id="PF01607">
    <property type="entry name" value="CBM_14"/>
    <property type="match status" value="2"/>
</dbReference>
<sequence>MGMNRLPTVIVTLLLIWVDLSVSRSVPISAQSQNDKATNTTVTEAENVRRPKVDGFECPGEQGFYPHPENCELYYGCWDFQPTLRHCQSRQLFDMKYRGCNWPELTDCQDRIRPEGYPNTKTPPPPPAVDNGGVTNRPVDCPLELDDGMFPDSGDCNSYYRCVYGNSYHYKCAPPLVFNENIGACDYLSNVNCGNRPIRK</sequence>
<feature type="chain" id="PRO_5008903748" evidence="6">
    <location>
        <begin position="24"/>
        <end position="200"/>
    </location>
</feature>
<protein>
    <submittedName>
        <fullName evidence="8">Putative chitinase 3</fullName>
    </submittedName>
</protein>
<evidence type="ECO:0000259" key="7">
    <source>
        <dbReference type="PROSITE" id="PS50940"/>
    </source>
</evidence>
<keyword evidence="1" id="KW-0147">Chitin-binding</keyword>